<feature type="compositionally biased region" description="Basic residues" evidence="1">
    <location>
        <begin position="221"/>
        <end position="235"/>
    </location>
</feature>
<dbReference type="GeneID" id="54291240"/>
<evidence type="ECO:0000256" key="1">
    <source>
        <dbReference type="SAM" id="MobiDB-lite"/>
    </source>
</evidence>
<dbReference type="InterPro" id="IPR018555">
    <property type="entry name" value="C630.06c-like"/>
</dbReference>
<dbReference type="AlphaFoldDB" id="A0A6A5XRM8"/>
<feature type="region of interest" description="Disordered" evidence="1">
    <location>
        <begin position="173"/>
        <end position="255"/>
    </location>
</feature>
<feature type="compositionally biased region" description="Basic residues" evidence="1">
    <location>
        <begin position="174"/>
        <end position="192"/>
    </location>
</feature>
<feature type="region of interest" description="Disordered" evidence="1">
    <location>
        <begin position="1"/>
        <end position="80"/>
    </location>
</feature>
<feature type="compositionally biased region" description="Low complexity" evidence="1">
    <location>
        <begin position="17"/>
        <end position="31"/>
    </location>
</feature>
<feature type="compositionally biased region" description="Acidic residues" evidence="1">
    <location>
        <begin position="50"/>
        <end position="67"/>
    </location>
</feature>
<dbReference type="RefSeq" id="XP_033383898.1">
    <property type="nucleotide sequence ID" value="XM_033533843.1"/>
</dbReference>
<feature type="compositionally biased region" description="Basic and acidic residues" evidence="1">
    <location>
        <begin position="195"/>
        <end position="220"/>
    </location>
</feature>
<evidence type="ECO:0000313" key="3">
    <source>
        <dbReference type="Proteomes" id="UP000799778"/>
    </source>
</evidence>
<organism evidence="2 3">
    <name type="scientific">Aaosphaeria arxii CBS 175.79</name>
    <dbReference type="NCBI Taxonomy" id="1450172"/>
    <lineage>
        <taxon>Eukaryota</taxon>
        <taxon>Fungi</taxon>
        <taxon>Dikarya</taxon>
        <taxon>Ascomycota</taxon>
        <taxon>Pezizomycotina</taxon>
        <taxon>Dothideomycetes</taxon>
        <taxon>Pleosporomycetidae</taxon>
        <taxon>Pleosporales</taxon>
        <taxon>Pleosporales incertae sedis</taxon>
        <taxon>Aaosphaeria</taxon>
    </lineage>
</organism>
<dbReference type="Proteomes" id="UP000799778">
    <property type="component" value="Unassembled WGS sequence"/>
</dbReference>
<keyword evidence="3" id="KW-1185">Reference proteome</keyword>
<gene>
    <name evidence="2" type="ORF">BU24DRAFT_491791</name>
</gene>
<dbReference type="EMBL" id="ML978069">
    <property type="protein sequence ID" value="KAF2015559.1"/>
    <property type="molecule type" value="Genomic_DNA"/>
</dbReference>
<dbReference type="Pfam" id="PF09428">
    <property type="entry name" value="DUF2011"/>
    <property type="match status" value="1"/>
</dbReference>
<accession>A0A6A5XRM8</accession>
<reference evidence="2" key="1">
    <citation type="journal article" date="2020" name="Stud. Mycol.">
        <title>101 Dothideomycetes genomes: a test case for predicting lifestyles and emergence of pathogens.</title>
        <authorList>
            <person name="Haridas S."/>
            <person name="Albert R."/>
            <person name="Binder M."/>
            <person name="Bloem J."/>
            <person name="Labutti K."/>
            <person name="Salamov A."/>
            <person name="Andreopoulos B."/>
            <person name="Baker S."/>
            <person name="Barry K."/>
            <person name="Bills G."/>
            <person name="Bluhm B."/>
            <person name="Cannon C."/>
            <person name="Castanera R."/>
            <person name="Culley D."/>
            <person name="Daum C."/>
            <person name="Ezra D."/>
            <person name="Gonzalez J."/>
            <person name="Henrissat B."/>
            <person name="Kuo A."/>
            <person name="Liang C."/>
            <person name="Lipzen A."/>
            <person name="Lutzoni F."/>
            <person name="Magnuson J."/>
            <person name="Mondo S."/>
            <person name="Nolan M."/>
            <person name="Ohm R."/>
            <person name="Pangilinan J."/>
            <person name="Park H.-J."/>
            <person name="Ramirez L."/>
            <person name="Alfaro M."/>
            <person name="Sun H."/>
            <person name="Tritt A."/>
            <person name="Yoshinaga Y."/>
            <person name="Zwiers L.-H."/>
            <person name="Turgeon B."/>
            <person name="Goodwin S."/>
            <person name="Spatafora J."/>
            <person name="Crous P."/>
            <person name="Grigoriev I."/>
        </authorList>
    </citation>
    <scope>NUCLEOTIDE SEQUENCE</scope>
    <source>
        <strain evidence="2">CBS 175.79</strain>
    </source>
</reference>
<proteinExistence type="predicted"/>
<name>A0A6A5XRM8_9PLEO</name>
<evidence type="ECO:0000313" key="2">
    <source>
        <dbReference type="EMBL" id="KAF2015559.1"/>
    </source>
</evidence>
<sequence>MFEIPSAKRVRRDELQSPRLSPRSSPDPDLTDLLRSRSHNDYTFAAVDSNEQEDNVEGAQSDQEETELILFGGPSGAPQQLKIRLKSPEPEAGDAGFTVRRPRKYYFADELDSEREAQLKTAAVDGDAVLEMARIPWPGCALPWKVRAISAKGIRRTVLMDHPRKLVTVEEKIRKKKRKGKKTRIAMRKKLQARTGKEIEEDRLAKEKEDAEREKRTLRNREKKLKKKARDKAKKSLADPGEPAASQTAKDDHGE</sequence>
<protein>
    <submittedName>
        <fullName evidence="2">Uncharacterized protein</fullName>
    </submittedName>
</protein>
<dbReference type="OrthoDB" id="5425061at2759"/>